<keyword evidence="3 4" id="KW-0326">Glycosidase</keyword>
<keyword evidence="2 4" id="KW-0378">Hydrolase</keyword>
<dbReference type="Pfam" id="PF04616">
    <property type="entry name" value="Glyco_hydro_43"/>
    <property type="match status" value="1"/>
</dbReference>
<evidence type="ECO:0000256" key="1">
    <source>
        <dbReference type="ARBA" id="ARBA00009865"/>
    </source>
</evidence>
<dbReference type="InterPro" id="IPR013320">
    <property type="entry name" value="ConA-like_dom_sf"/>
</dbReference>
<comment type="similarity">
    <text evidence="1 4">Belongs to the glycosyl hydrolase 43 family.</text>
</comment>
<dbReference type="PANTHER" id="PTHR42812:SF12">
    <property type="entry name" value="BETA-XYLOSIDASE-RELATED"/>
    <property type="match status" value="1"/>
</dbReference>
<evidence type="ECO:0000256" key="4">
    <source>
        <dbReference type="RuleBase" id="RU361187"/>
    </source>
</evidence>
<proteinExistence type="inferred from homology"/>
<dbReference type="GO" id="GO:0004553">
    <property type="term" value="F:hydrolase activity, hydrolyzing O-glycosyl compounds"/>
    <property type="evidence" value="ECO:0007669"/>
    <property type="project" value="InterPro"/>
</dbReference>
<reference evidence="5 6" key="1">
    <citation type="submission" date="2018-09" db="EMBL/GenBank/DDBJ databases">
        <title>Genome sequencing of Lachnoanaerobaculum umeaense DSM 23576.</title>
        <authorList>
            <person name="Kook J.-K."/>
            <person name="Park S.-N."/>
            <person name="Lim Y.K."/>
        </authorList>
    </citation>
    <scope>NUCLEOTIDE SEQUENCE [LARGE SCALE GENOMIC DNA]</scope>
    <source>
        <strain evidence="6">DSM 23576 \ CCUG 58757</strain>
    </source>
</reference>
<protein>
    <submittedName>
        <fullName evidence="5">Glycoside hydrolase family 43 protein</fullName>
    </submittedName>
</protein>
<dbReference type="CDD" id="cd18617">
    <property type="entry name" value="GH43_XynB-like"/>
    <property type="match status" value="1"/>
</dbReference>
<dbReference type="Pfam" id="PF17851">
    <property type="entry name" value="GH43_C2"/>
    <property type="match status" value="1"/>
</dbReference>
<dbReference type="GO" id="GO:0005975">
    <property type="term" value="P:carbohydrate metabolic process"/>
    <property type="evidence" value="ECO:0007669"/>
    <property type="project" value="InterPro"/>
</dbReference>
<dbReference type="PANTHER" id="PTHR42812">
    <property type="entry name" value="BETA-XYLOSIDASE"/>
    <property type="match status" value="1"/>
</dbReference>
<evidence type="ECO:0000256" key="3">
    <source>
        <dbReference type="ARBA" id="ARBA00023295"/>
    </source>
</evidence>
<evidence type="ECO:0000313" key="6">
    <source>
        <dbReference type="Proteomes" id="UP000265562"/>
    </source>
</evidence>
<sequence length="523" mass="60625">MLFENPILPGFYPDPSICKVNEDYYLVTSSFVYFPGLPIFHSKDLVHWEQIGHGISREEQIDYKNVETSLGLWAPTIRYHKGMFYIINTFVSGGREVYRDNFIITAKDPAGEWSDPVFIEGADGIDPSLFFDADGRLYYTGNFIVESPEYEGHHGIYICELDKESFQFIGERKIIWNGKDTHSKWIEAPHIYFRDSYYYLMVAEGGTFTNHSVMISRSKDIFGPYEPCDRNPIVTHRYLSLQREISVVGHGDLIEDDNGDLWMVLLGVRPYGDTHFNLGRETFLIPMIWENDGWPRVNNENGLVNKIEKAPNLKRFNADVASGFDSFDSEKLRFIWNSIHPLSKEYYSIADKKGYLSLHCKNENLEEIATPAFIGRRQQHLNFMFNTKMEFEPKNQEEAGIALVQDDRYHYTFTLLNVLGKKKLELRRTKNKKLSVIARAYINEYVGELYFKVVGSEAGYSFYYSIDGKTYNVIYENADLKVLSSIANEGFTGTYIGMYATSNHFDSENRAYFDFANYERLDN</sequence>
<keyword evidence="6" id="KW-1185">Reference proteome</keyword>
<organism evidence="5 6">
    <name type="scientific">Lachnoanaerobaculum umeaense</name>
    <dbReference type="NCBI Taxonomy" id="617123"/>
    <lineage>
        <taxon>Bacteria</taxon>
        <taxon>Bacillati</taxon>
        <taxon>Bacillota</taxon>
        <taxon>Clostridia</taxon>
        <taxon>Lachnospirales</taxon>
        <taxon>Lachnospiraceae</taxon>
        <taxon>Lachnoanaerobaculum</taxon>
    </lineage>
</organism>
<name>A0A385Q2A0_9FIRM</name>
<evidence type="ECO:0000313" key="5">
    <source>
        <dbReference type="EMBL" id="AYB00491.1"/>
    </source>
</evidence>
<evidence type="ECO:0000256" key="2">
    <source>
        <dbReference type="ARBA" id="ARBA00022801"/>
    </source>
</evidence>
<dbReference type="KEGG" id="lua:D4A81_11520"/>
<dbReference type="EMBL" id="CP032364">
    <property type="protein sequence ID" value="AYB00491.1"/>
    <property type="molecule type" value="Genomic_DNA"/>
</dbReference>
<dbReference type="Proteomes" id="UP000265562">
    <property type="component" value="Chromosome"/>
</dbReference>
<accession>A0A385Q2A0</accession>
<dbReference type="Gene3D" id="2.115.10.20">
    <property type="entry name" value="Glycosyl hydrolase domain, family 43"/>
    <property type="match status" value="1"/>
</dbReference>
<dbReference type="InterPro" id="IPR041542">
    <property type="entry name" value="GH43_C2"/>
</dbReference>
<dbReference type="InterPro" id="IPR023296">
    <property type="entry name" value="Glyco_hydro_beta-prop_sf"/>
</dbReference>
<dbReference type="AlphaFoldDB" id="A0A385Q2A0"/>
<dbReference type="InterPro" id="IPR051795">
    <property type="entry name" value="Glycosyl_Hydrlase_43"/>
</dbReference>
<dbReference type="InterPro" id="IPR006710">
    <property type="entry name" value="Glyco_hydro_43"/>
</dbReference>
<gene>
    <name evidence="5" type="ORF">D4A81_11520</name>
</gene>
<dbReference type="SUPFAM" id="SSF49899">
    <property type="entry name" value="Concanavalin A-like lectins/glucanases"/>
    <property type="match status" value="1"/>
</dbReference>
<dbReference type="Gene3D" id="2.60.120.200">
    <property type="match status" value="1"/>
</dbReference>
<dbReference type="SUPFAM" id="SSF75005">
    <property type="entry name" value="Arabinanase/levansucrase/invertase"/>
    <property type="match status" value="1"/>
</dbReference>
<dbReference type="OrthoDB" id="9801455at2"/>
<dbReference type="RefSeq" id="WP_111524284.1">
    <property type="nucleotide sequence ID" value="NZ_CP032364.1"/>
</dbReference>